<comment type="caution">
    <text evidence="1">The sequence shown here is derived from an EMBL/GenBank/DDBJ whole genome shotgun (WGS) entry which is preliminary data.</text>
</comment>
<accession>A0A176WPX8</accession>
<gene>
    <name evidence="1" type="ORF">AXG93_1487s1210</name>
</gene>
<organism evidence="1 2">
    <name type="scientific">Marchantia polymorpha subsp. ruderalis</name>
    <dbReference type="NCBI Taxonomy" id="1480154"/>
    <lineage>
        <taxon>Eukaryota</taxon>
        <taxon>Viridiplantae</taxon>
        <taxon>Streptophyta</taxon>
        <taxon>Embryophyta</taxon>
        <taxon>Marchantiophyta</taxon>
        <taxon>Marchantiopsida</taxon>
        <taxon>Marchantiidae</taxon>
        <taxon>Marchantiales</taxon>
        <taxon>Marchantiaceae</taxon>
        <taxon>Marchantia</taxon>
    </lineage>
</organism>
<evidence type="ECO:0000313" key="1">
    <source>
        <dbReference type="EMBL" id="OAE34575.1"/>
    </source>
</evidence>
<sequence length="236" mass="27190">MNAALEDLCFGSTLIADGEEFDVERSAAMKLLLFYKKFQLSEPQFVKYFQTEWEPCMDTDSPVKKASKPTDLEEEEKTKRVLHTQLVWLKDFFDENPSMLKVGELELRHCIGSNKESHQAWSTGRILPVADMWRTSMLDKPSSSFRKLSWLEKLAGIKCPKPQRLLETGERFRAPTADLGKVEEGALQLRLRKGRQKAKRTRSLIKQFLQASANREKRKEEQARILGETIDLTLSP</sequence>
<dbReference type="EMBL" id="LVLJ01000379">
    <property type="protein sequence ID" value="OAE34575.1"/>
    <property type="molecule type" value="Genomic_DNA"/>
</dbReference>
<reference evidence="1" key="1">
    <citation type="submission" date="2016-03" db="EMBL/GenBank/DDBJ databases">
        <title>Mechanisms controlling the formation of the plant cell surface in tip-growing cells are functionally conserved among land plants.</title>
        <authorList>
            <person name="Honkanen S."/>
            <person name="Jones V.A."/>
            <person name="Morieri G."/>
            <person name="Champion C."/>
            <person name="Hetherington A.J."/>
            <person name="Kelly S."/>
            <person name="Saint-Marcoux D."/>
            <person name="Proust H."/>
            <person name="Prescott H."/>
            <person name="Dolan L."/>
        </authorList>
    </citation>
    <scope>NUCLEOTIDE SEQUENCE [LARGE SCALE GENOMIC DNA]</scope>
    <source>
        <tissue evidence="1">Whole gametophyte</tissue>
    </source>
</reference>
<dbReference type="AlphaFoldDB" id="A0A176WPX8"/>
<dbReference type="Proteomes" id="UP000077202">
    <property type="component" value="Unassembled WGS sequence"/>
</dbReference>
<evidence type="ECO:0000313" key="2">
    <source>
        <dbReference type="Proteomes" id="UP000077202"/>
    </source>
</evidence>
<keyword evidence="2" id="KW-1185">Reference proteome</keyword>
<proteinExistence type="predicted"/>
<name>A0A176WPX8_MARPO</name>
<protein>
    <submittedName>
        <fullName evidence="1">Uncharacterized protein</fullName>
    </submittedName>
</protein>